<protein>
    <submittedName>
        <fullName evidence="1">Uncharacterized protein</fullName>
    </submittedName>
</protein>
<evidence type="ECO:0000313" key="1">
    <source>
        <dbReference type="EMBL" id="KAH7852717.1"/>
    </source>
</evidence>
<reference evidence="1 2" key="1">
    <citation type="journal article" date="2021" name="Hortic Res">
        <title>High-quality reference genome and annotation aids understanding of berry development for evergreen blueberry (Vaccinium darrowii).</title>
        <authorList>
            <person name="Yu J."/>
            <person name="Hulse-Kemp A.M."/>
            <person name="Babiker E."/>
            <person name="Staton M."/>
        </authorList>
    </citation>
    <scope>NUCLEOTIDE SEQUENCE [LARGE SCALE GENOMIC DNA]</scope>
    <source>
        <strain evidence="2">cv. NJ 8807/NJ 8810</strain>
        <tissue evidence="1">Young leaf</tissue>
    </source>
</reference>
<name>A0ACB7YHR0_9ERIC</name>
<accession>A0ACB7YHR0</accession>
<comment type="caution">
    <text evidence="1">The sequence shown here is derived from an EMBL/GenBank/DDBJ whole genome shotgun (WGS) entry which is preliminary data.</text>
</comment>
<dbReference type="EMBL" id="CM037158">
    <property type="protein sequence ID" value="KAH7852717.1"/>
    <property type="molecule type" value="Genomic_DNA"/>
</dbReference>
<sequence length="377" mass="40644">MCVFKVANPRGYGGRGVRVRGEEGGREEIVHEGGRGTTVAELAAMPVFSGQMSREVETSVMVSALTRVVSGEVTQDLFNNQSVVSGGGGGGGSSSSMRCVGGEKRGREEEDSGSFSESFTRVSTAAYGDFSLGGSSSSLKGLSMITTAAQTAYTYTSTQENCDFHGEEPNRKYRGVRKRPWGKWAAEIRDPYKAARLWLGTFDTAQAAARAYDEAALKFRGNKAKLNFPENVSLWPSLLDFPATQMAVSSPSNTPSAVSTSSETIVHVQNNESYREAALCFKGNRAMLNSPENMSLRRSPAGFPTQLPVSDRSNTLFSDLKSSEPIDRSNEFQRQPTNLYDQMLGYSVQLPPGGSQSSNADFAVTTRSYSSQQPPSG</sequence>
<dbReference type="Proteomes" id="UP000828048">
    <property type="component" value="Chromosome 8"/>
</dbReference>
<keyword evidence="2" id="KW-1185">Reference proteome</keyword>
<gene>
    <name evidence="1" type="ORF">Vadar_028295</name>
</gene>
<organism evidence="1 2">
    <name type="scientific">Vaccinium darrowii</name>
    <dbReference type="NCBI Taxonomy" id="229202"/>
    <lineage>
        <taxon>Eukaryota</taxon>
        <taxon>Viridiplantae</taxon>
        <taxon>Streptophyta</taxon>
        <taxon>Embryophyta</taxon>
        <taxon>Tracheophyta</taxon>
        <taxon>Spermatophyta</taxon>
        <taxon>Magnoliopsida</taxon>
        <taxon>eudicotyledons</taxon>
        <taxon>Gunneridae</taxon>
        <taxon>Pentapetalae</taxon>
        <taxon>asterids</taxon>
        <taxon>Ericales</taxon>
        <taxon>Ericaceae</taxon>
        <taxon>Vaccinioideae</taxon>
        <taxon>Vaccinieae</taxon>
        <taxon>Vaccinium</taxon>
    </lineage>
</organism>
<proteinExistence type="predicted"/>
<evidence type="ECO:0000313" key="2">
    <source>
        <dbReference type="Proteomes" id="UP000828048"/>
    </source>
</evidence>